<dbReference type="SUPFAM" id="SSF56801">
    <property type="entry name" value="Acetyl-CoA synthetase-like"/>
    <property type="match status" value="1"/>
</dbReference>
<dbReference type="Proteomes" id="UP000008210">
    <property type="component" value="Plasmid megaplasmid pHG1"/>
</dbReference>
<name>Q7WWU4_CUPNH</name>
<reference evidence="9 11" key="1">
    <citation type="journal article" date="2003" name="J. Mol. Biol.">
        <title>Complete nucleotide sequence of pHG1: a Ralstonia eutropha H16 megaplasmid encoding key enzymes of H(2)-based lithoautotrophy and anaerobiosis.</title>
        <authorList>
            <person name="Schwartz E."/>
            <person name="Henne A."/>
            <person name="Cramm R."/>
            <person name="Eitinger T."/>
            <person name="Friedrich B."/>
            <person name="Gottschalk G."/>
        </authorList>
    </citation>
    <scope>NUCLEOTIDE SEQUENCE [LARGE SCALE GENOMIC DNA]</scope>
    <source>
        <strain evidence="11">ATCC 17699 / DSM 428 / KCTC 22496 / NCIMB 10442 / H16 / Stanier 337</strain>
        <strain evidence="9">H16</strain>
        <plasmid evidence="9 11">megaplasmid pHG1</plasmid>
    </source>
</reference>
<dbReference type="PATRIC" id="fig|381666.6.peg.328"/>
<comment type="subcellular location">
    <subcellularLocation>
        <location evidence="1">Membrane</location>
        <topology evidence="1">Peripheral membrane protein</topology>
    </subcellularLocation>
</comment>
<dbReference type="EC" id="6.2.1.3" evidence="4"/>
<dbReference type="HOGENOM" id="CLU_000022_59_7_4"/>
<dbReference type="Gene3D" id="3.30.300.30">
    <property type="match status" value="1"/>
</dbReference>
<feature type="domain" description="AMP-dependent synthetase/ligase" evidence="7">
    <location>
        <begin position="11"/>
        <end position="383"/>
    </location>
</feature>
<dbReference type="EMBL" id="CP039289">
    <property type="protein sequence ID" value="QCC05613.1"/>
    <property type="molecule type" value="Genomic_DNA"/>
</dbReference>
<evidence type="ECO:0000259" key="8">
    <source>
        <dbReference type="Pfam" id="PF13193"/>
    </source>
</evidence>
<dbReference type="PANTHER" id="PTHR43767:SF8">
    <property type="entry name" value="LONG-CHAIN-FATTY-ACID--COA LIGASE"/>
    <property type="match status" value="1"/>
</dbReference>
<evidence type="ECO:0000313" key="9">
    <source>
        <dbReference type="EMBL" id="AAP86147.1"/>
    </source>
</evidence>
<dbReference type="InterPro" id="IPR025110">
    <property type="entry name" value="AMP-bd_C"/>
</dbReference>
<dbReference type="GO" id="GO:0004467">
    <property type="term" value="F:long-chain fatty acid-CoA ligase activity"/>
    <property type="evidence" value="ECO:0007669"/>
    <property type="project" value="UniProtKB-EC"/>
</dbReference>
<geneLocation type="plasmid" evidence="9 11">
    <name>megaplasmid pHG1</name>
</geneLocation>
<dbReference type="OrthoDB" id="8185589at2"/>
<dbReference type="Pfam" id="PF13193">
    <property type="entry name" value="AMP-binding_C"/>
    <property type="match status" value="1"/>
</dbReference>
<dbReference type="InterPro" id="IPR042099">
    <property type="entry name" value="ANL_N_sf"/>
</dbReference>
<keyword evidence="11" id="KW-1185">Reference proteome</keyword>
<geneLocation type="plasmid" evidence="10">
    <name>pHG1</name>
</geneLocation>
<reference evidence="10 12" key="2">
    <citation type="submission" date="2019-04" db="EMBL/GenBank/DDBJ databases">
        <title>Long-read de novo sequencing of Cupriavidus necator H16.</title>
        <authorList>
            <person name="Little G.T."/>
            <person name="Ehsaan M."/>
            <person name="Arenas-Lopez C."/>
            <person name="Jawed K."/>
            <person name="Winzer K."/>
            <person name="Kovacs K."/>
            <person name="Malys N."/>
            <person name="Minton N.P."/>
        </authorList>
    </citation>
    <scope>NUCLEOTIDE SEQUENCE [LARGE SCALE GENOMIC DNA]</scope>
    <source>
        <strain evidence="10 12">H16</strain>
        <plasmid evidence="10">pHG1</plasmid>
        <plasmid evidence="12">phg1</plasmid>
    </source>
</reference>
<evidence type="ECO:0000256" key="4">
    <source>
        <dbReference type="ARBA" id="ARBA00026121"/>
    </source>
</evidence>
<dbReference type="PANTHER" id="PTHR43767">
    <property type="entry name" value="LONG-CHAIN-FATTY-ACID--COA LIGASE"/>
    <property type="match status" value="1"/>
</dbReference>
<dbReference type="KEGG" id="reh:PHG398"/>
<evidence type="ECO:0000313" key="11">
    <source>
        <dbReference type="Proteomes" id="UP000008210"/>
    </source>
</evidence>
<dbReference type="InterPro" id="IPR000873">
    <property type="entry name" value="AMP-dep_synth/lig_dom"/>
</dbReference>
<evidence type="ECO:0000256" key="3">
    <source>
        <dbReference type="ARBA" id="ARBA00022598"/>
    </source>
</evidence>
<evidence type="ECO:0000256" key="5">
    <source>
        <dbReference type="ARBA" id="ARBA00039545"/>
    </source>
</evidence>
<evidence type="ECO:0000256" key="2">
    <source>
        <dbReference type="ARBA" id="ARBA00005005"/>
    </source>
</evidence>
<geneLocation type="plasmid" evidence="12">
    <name>phg1</name>
</geneLocation>
<dbReference type="Gene3D" id="3.40.50.12780">
    <property type="entry name" value="N-terminal domain of ligase-like"/>
    <property type="match status" value="1"/>
</dbReference>
<dbReference type="AlphaFoldDB" id="Q7WWU4"/>
<dbReference type="NCBIfam" id="NF004814">
    <property type="entry name" value="PRK06164.1"/>
    <property type="match status" value="1"/>
</dbReference>
<accession>Q7WWU4</accession>
<dbReference type="RefSeq" id="WP_011154310.1">
    <property type="nucleotide sequence ID" value="NC_005241.1"/>
</dbReference>
<protein>
    <recommendedName>
        <fullName evidence="5">Long-chain-fatty-acid--CoA ligase</fullName>
        <ecNumber evidence="4">6.2.1.3</ecNumber>
    </recommendedName>
    <alternativeName>
        <fullName evidence="6">Long-chain acyl-CoA synthetase</fullName>
    </alternativeName>
</protein>
<evidence type="ECO:0000256" key="6">
    <source>
        <dbReference type="ARBA" id="ARBA00042773"/>
    </source>
</evidence>
<dbReference type="EMBL" id="AY305378">
    <property type="protein sequence ID" value="AAP86147.1"/>
    <property type="molecule type" value="Genomic_DNA"/>
</dbReference>
<dbReference type="eggNOG" id="COG0318">
    <property type="taxonomic scope" value="Bacteria"/>
</dbReference>
<evidence type="ECO:0000313" key="10">
    <source>
        <dbReference type="EMBL" id="QCC05613.1"/>
    </source>
</evidence>
<evidence type="ECO:0000256" key="1">
    <source>
        <dbReference type="ARBA" id="ARBA00004170"/>
    </source>
</evidence>
<dbReference type="Proteomes" id="UP000296079">
    <property type="component" value="Plasmid pHG1"/>
</dbReference>
<evidence type="ECO:0000313" key="12">
    <source>
        <dbReference type="Proteomes" id="UP000296079"/>
    </source>
</evidence>
<evidence type="ECO:0000259" key="7">
    <source>
        <dbReference type="Pfam" id="PF00501"/>
    </source>
</evidence>
<proteinExistence type="predicted"/>
<comment type="pathway">
    <text evidence="2">Lipid metabolism; fatty acid beta-oxidation.</text>
</comment>
<sequence>MKTNLWSLIDAHLAEHPDAVAFIEGERAITHAEFDQLCRRTVAWLDAQGIGKGDRVGVWLVNRIEWLALFFALARVGATLVSVNTRYRSEEVSYLIEKSGARLLVLQPGFRKIDFSRILDAMDPASLPTLQAIAVVDASPATPARLLGRPVVPFDLHLREPVQGLDESDPNACAILFTTSGTTKGPKLVMHPQRTLVDHAWRCADAYGMDADGAVMLAMLPFCGVFGLNGVLAAFAGGAPVVLLETFEGPQAARLLADQRVTHTFGSDEMYRRILDTAPADRPFPAARLFGFGAFTSSFSEYASEACVRGIPLAGLYGSSEVLALFSCQPMTLPAQARIEGGGLPVARGEATVRIRDVQTGALLPAGQSGEIEISAPSLFLGYDHDQDATAEAIRPDGFFRTGDLGHLRADGTFVYETRMGDAIRLGGFLVNPVEIEAVLKRFEGVADAQVVAVEIDGQTRVVAFLILTDGTRLAEADVMAQMRAQVAPFKVPARVWFVDAYPVTLSSNGVKTQRNRLRDLALARLAEPVPAAGA</sequence>
<gene>
    <name evidence="9" type="primary">fadD2</name>
    <name evidence="9" type="ordered locus">PHG398</name>
    <name evidence="10" type="ORF">E6A55_34260</name>
</gene>
<dbReference type="Pfam" id="PF00501">
    <property type="entry name" value="AMP-binding"/>
    <property type="match status" value="1"/>
</dbReference>
<dbReference type="InterPro" id="IPR045851">
    <property type="entry name" value="AMP-bd_C_sf"/>
</dbReference>
<dbReference type="GO" id="GO:0016020">
    <property type="term" value="C:membrane"/>
    <property type="evidence" value="ECO:0007669"/>
    <property type="project" value="UniProtKB-SubCell"/>
</dbReference>
<feature type="domain" description="AMP-binding enzyme C-terminal" evidence="8">
    <location>
        <begin position="435"/>
        <end position="507"/>
    </location>
</feature>
<keyword evidence="3 9" id="KW-0436">Ligase</keyword>
<dbReference type="InterPro" id="IPR050237">
    <property type="entry name" value="ATP-dep_AMP-bd_enzyme"/>
</dbReference>
<keyword evidence="9" id="KW-0614">Plasmid</keyword>
<organism evidence="9 11">
    <name type="scientific">Cupriavidus necator (strain ATCC 17699 / DSM 428 / KCTC 22496 / NCIMB 10442 / H16 / Stanier 337)</name>
    <name type="common">Ralstonia eutropha</name>
    <dbReference type="NCBI Taxonomy" id="381666"/>
    <lineage>
        <taxon>Bacteria</taxon>
        <taxon>Pseudomonadati</taxon>
        <taxon>Pseudomonadota</taxon>
        <taxon>Betaproteobacteria</taxon>
        <taxon>Burkholderiales</taxon>
        <taxon>Burkholderiaceae</taxon>
        <taxon>Cupriavidus</taxon>
    </lineage>
</organism>